<organism evidence="3 4">
    <name type="scientific">Skeletonema marinoi</name>
    <dbReference type="NCBI Taxonomy" id="267567"/>
    <lineage>
        <taxon>Eukaryota</taxon>
        <taxon>Sar</taxon>
        <taxon>Stramenopiles</taxon>
        <taxon>Ochrophyta</taxon>
        <taxon>Bacillariophyta</taxon>
        <taxon>Coscinodiscophyceae</taxon>
        <taxon>Thalassiosirophycidae</taxon>
        <taxon>Thalassiosirales</taxon>
        <taxon>Skeletonemataceae</taxon>
        <taxon>Skeletonema</taxon>
        <taxon>Skeletonema marinoi-dohrnii complex</taxon>
    </lineage>
</organism>
<accession>A0AAD8Y400</accession>
<keyword evidence="4" id="KW-1185">Reference proteome</keyword>
<feature type="compositionally biased region" description="Basic residues" evidence="1">
    <location>
        <begin position="1439"/>
        <end position="1448"/>
    </location>
</feature>
<feature type="region of interest" description="Disordered" evidence="1">
    <location>
        <begin position="1439"/>
        <end position="1473"/>
    </location>
</feature>
<comment type="caution">
    <text evidence="3">The sequence shown here is derived from an EMBL/GenBank/DDBJ whole genome shotgun (WGS) entry which is preliminary data.</text>
</comment>
<dbReference type="SMART" id="SM01411">
    <property type="entry name" value="Ephrin_rec_like"/>
    <property type="match status" value="3"/>
</dbReference>
<feature type="domain" description="Tyrosine-protein kinase ephrin type A/B receptor-like" evidence="2">
    <location>
        <begin position="434"/>
        <end position="469"/>
    </location>
</feature>
<evidence type="ECO:0000313" key="4">
    <source>
        <dbReference type="Proteomes" id="UP001224775"/>
    </source>
</evidence>
<dbReference type="SUPFAM" id="SSF57184">
    <property type="entry name" value="Growth factor receptor domain"/>
    <property type="match status" value="1"/>
</dbReference>
<feature type="compositionally biased region" description="Basic and acidic residues" evidence="1">
    <location>
        <begin position="1457"/>
        <end position="1472"/>
    </location>
</feature>
<dbReference type="PANTHER" id="PTHR46104:SF1">
    <property type="entry name" value="GENE 9195-RELATED"/>
    <property type="match status" value="1"/>
</dbReference>
<protein>
    <recommendedName>
        <fullName evidence="2">Tyrosine-protein kinase ephrin type A/B receptor-like domain-containing protein</fullName>
    </recommendedName>
</protein>
<dbReference type="EMBL" id="JATAAI010000021">
    <property type="protein sequence ID" value="KAK1738245.1"/>
    <property type="molecule type" value="Genomic_DNA"/>
</dbReference>
<gene>
    <name evidence="3" type="ORF">QTG54_010914</name>
</gene>
<sequence length="1592" mass="173176">MIADLFTEEANQNHLHERDDMPTTTLAEPLLPENVGLERLLALKLTNDSASLSRLYEGTSSGGGHADGVPASTRNGSVACGYFWKLIGLAEIVSVAILAVLTRIVEGKDVSAEDVHKSQEKRIKTFTCVHRGRLNCNCLLRVVFCFLLANTAQATSKNDFAWTSNSNFDYKDYCSVFGGAENWSCLCLTGTKYIMNKGKNSYFICDKHCGDLAFRVSGYCAQCAAGEFWGNYYSEEESRYEISNAACPANDADTCTCGTTTHSPVSDSTSKYYFEYVCNHKADSSQKPNNQVGYNDDIGNSQDGKCSTCPAGTYSMQGDMVCKPCEAGRYSSSDGSSECTPCPAGQYSDDTGFTSCKVCDAGTSSNAGKDASGSTRCNNCAPGYYSSSSGSSECTTCPAGHYTNSGATECIAASTGFYVGATNKVSLPHLVQYKCPIGSYSSTTGQSHCTSCPLNMSTYDTGSTSLSDCISCPNGVDANTFACITTPSNQLNNVCWNAGQLLSLGASSAVADLDNLVYNLPDVGIDALISDAMSVIQGAAKGISSIEDIQTVLDKLKNAEENWLGGLSDNFDSCVASTSTEFINVANSDVQYNTNLFQYEFGDNYAHNRAEWIAQWRCKGATFGCSSFDTTGCPQAQTCFAPLYKYFGPFLSYAGGTAFGNYQHLITGRYTPMYSPSFISEQLVDNVNSLVQWVNAATSFQRYYNITNQIQDSKQFTADAINVALQVQTVGTSVSLDSSYTEGNLYYEQAQYNYNKTFDIAQIVQYGPASCPSGYKITADGIPNGCTDYATLVKDCQREIRFDAAMKLISDTMKLAAGLVQPLPGTASAGAIAAFKGFNAIANLATESTTLLQQPWSHGSLWDPDTEMPTLPDLTADGSFTDAHYADASYQWYLDGQKNLSDSLFVWSPARWDAIYLENEKQYGPTVLNPPNCPNHKSKIVAALNDYLINVESMSNYGSSMTAALMSLVPAMGNIAAGIATQAAIVNSNEEISGMVNTPNPSLGETAPPEYQNVYEQLFFATYKDTSNAILAYAPSASLAQQQYVAAKSIFGFCTSYSYMNAGQDYDDTFDGKAANCKDFGSLYLPTYETFKDTVNSFVYGTLSSISNPPFLVNKLNKNIEDFAANVQENPAAVGKTRQEISDNVKTFTLEFAYDPNSTTSYYGNLTDGKIRFTLTPSSIVLLESNNPFAVFDTNARVINVQTFWRGVTSPYNQYIATTINPIGPYKVYPDPSGEGTTFNLPPYSDGSSSSSDSVYFAQFRSIQHQHECGTGVNPVDTYWSNGEQLKFCTPYTSNLQQPFTGIADYAFLFPSMWTTWEVEADHDQWNSNYYNIVETELALQVMFRYVASSNPSQEGGPNKCAMNCQVGLPTRDNVPLLGEEWCDRKACSDCVASHSYNGTELTTDPFCRCNVWDGTHETCTPSTTTTDSFTLAFSNSNRRRQLKKKTAKNGIESDTETAKAGKSGDEAKAGKSEMMSEMALGMRELLQTYLNDCDGNAADGIGGNALVQIGECKKKGKKRHNCDFHLIVPTYEGEAESIKNEANACIISTFGEDAVKEAMTEFLGSCDAAVYRNVDSKKMMIKKWNLCSPFE</sequence>
<reference evidence="3" key="1">
    <citation type="submission" date="2023-06" db="EMBL/GenBank/DDBJ databases">
        <title>Survivors Of The Sea: Transcriptome response of Skeletonema marinoi to long-term dormancy.</title>
        <authorList>
            <person name="Pinder M.I.M."/>
            <person name="Kourtchenko O."/>
            <person name="Robertson E.K."/>
            <person name="Larsson T."/>
            <person name="Maumus F."/>
            <person name="Osuna-Cruz C.M."/>
            <person name="Vancaester E."/>
            <person name="Stenow R."/>
            <person name="Vandepoele K."/>
            <person name="Ploug H."/>
            <person name="Bruchert V."/>
            <person name="Godhe A."/>
            <person name="Topel M."/>
        </authorList>
    </citation>
    <scope>NUCLEOTIDE SEQUENCE</scope>
    <source>
        <strain evidence="3">R05AC</strain>
    </source>
</reference>
<evidence type="ECO:0000313" key="3">
    <source>
        <dbReference type="EMBL" id="KAK1738245.1"/>
    </source>
</evidence>
<feature type="domain" description="Tyrosine-protein kinase ephrin type A/B receptor-like" evidence="2">
    <location>
        <begin position="328"/>
        <end position="364"/>
    </location>
</feature>
<dbReference type="CDD" id="cd00185">
    <property type="entry name" value="TNFRSF"/>
    <property type="match status" value="1"/>
</dbReference>
<dbReference type="InterPro" id="IPR011641">
    <property type="entry name" value="Tyr-kin_ephrin_A/B_rcpt-like"/>
</dbReference>
<evidence type="ECO:0000256" key="1">
    <source>
        <dbReference type="SAM" id="MobiDB-lite"/>
    </source>
</evidence>
<feature type="domain" description="Tyrosine-protein kinase ephrin type A/B receptor-like" evidence="2">
    <location>
        <begin position="372"/>
        <end position="406"/>
    </location>
</feature>
<dbReference type="Pfam" id="PF07699">
    <property type="entry name" value="Ephrin_rec_like"/>
    <property type="match status" value="3"/>
</dbReference>
<dbReference type="PANTHER" id="PTHR46104">
    <property type="entry name" value="GENE 9195-RELATED-RELATED"/>
    <property type="match status" value="1"/>
</dbReference>
<name>A0AAD8Y400_9STRA</name>
<evidence type="ECO:0000259" key="2">
    <source>
        <dbReference type="Pfam" id="PF07699"/>
    </source>
</evidence>
<dbReference type="Proteomes" id="UP001224775">
    <property type="component" value="Unassembled WGS sequence"/>
</dbReference>
<proteinExistence type="predicted"/>
<dbReference type="InterPro" id="IPR009030">
    <property type="entry name" value="Growth_fac_rcpt_cys_sf"/>
</dbReference>
<dbReference type="Gene3D" id="2.10.50.10">
    <property type="entry name" value="Tumor Necrosis Factor Receptor, subunit A, domain 2"/>
    <property type="match status" value="3"/>
</dbReference>